<name>A0A9D1P4D1_9FIRM</name>
<dbReference type="EMBL" id="DVOO01000023">
    <property type="protein sequence ID" value="HIV25700.1"/>
    <property type="molecule type" value="Genomic_DNA"/>
</dbReference>
<sequence>MVYPFMTLDDNTEIVHSEMNSDGKVKVYIEQPDEQLCFKRATCWLPDYKWEDICGFSKEDIVRFEEIIRSTAHLILEFSQEGGIDRIHPEYEKQKPRQTAGL</sequence>
<reference evidence="1" key="1">
    <citation type="submission" date="2020-10" db="EMBL/GenBank/DDBJ databases">
        <authorList>
            <person name="Gilroy R."/>
        </authorList>
    </citation>
    <scope>NUCLEOTIDE SEQUENCE</scope>
    <source>
        <strain evidence="1">CHK188-20938</strain>
    </source>
</reference>
<organism evidence="1 2">
    <name type="scientific">Candidatus Scatomonas pullistercoris</name>
    <dbReference type="NCBI Taxonomy" id="2840920"/>
    <lineage>
        <taxon>Bacteria</taxon>
        <taxon>Bacillati</taxon>
        <taxon>Bacillota</taxon>
        <taxon>Clostridia</taxon>
        <taxon>Lachnospirales</taxon>
        <taxon>Lachnospiraceae</taxon>
        <taxon>Lachnospiraceae incertae sedis</taxon>
        <taxon>Candidatus Scatomonas</taxon>
    </lineage>
</organism>
<protein>
    <submittedName>
        <fullName evidence="1">Uncharacterized protein</fullName>
    </submittedName>
</protein>
<evidence type="ECO:0000313" key="2">
    <source>
        <dbReference type="Proteomes" id="UP000824169"/>
    </source>
</evidence>
<proteinExistence type="predicted"/>
<evidence type="ECO:0000313" key="1">
    <source>
        <dbReference type="EMBL" id="HIV25700.1"/>
    </source>
</evidence>
<gene>
    <name evidence="1" type="ORF">IAB71_07995</name>
</gene>
<accession>A0A9D1P4D1</accession>
<reference evidence="1" key="2">
    <citation type="journal article" date="2021" name="PeerJ">
        <title>Extensive microbial diversity within the chicken gut microbiome revealed by metagenomics and culture.</title>
        <authorList>
            <person name="Gilroy R."/>
            <person name="Ravi A."/>
            <person name="Getino M."/>
            <person name="Pursley I."/>
            <person name="Horton D.L."/>
            <person name="Alikhan N.F."/>
            <person name="Baker D."/>
            <person name="Gharbi K."/>
            <person name="Hall N."/>
            <person name="Watson M."/>
            <person name="Adriaenssens E.M."/>
            <person name="Foster-Nyarko E."/>
            <person name="Jarju S."/>
            <person name="Secka A."/>
            <person name="Antonio M."/>
            <person name="Oren A."/>
            <person name="Chaudhuri R.R."/>
            <person name="La Ragione R."/>
            <person name="Hildebrand F."/>
            <person name="Pallen M.J."/>
        </authorList>
    </citation>
    <scope>NUCLEOTIDE SEQUENCE</scope>
    <source>
        <strain evidence="1">CHK188-20938</strain>
    </source>
</reference>
<dbReference type="Proteomes" id="UP000824169">
    <property type="component" value="Unassembled WGS sequence"/>
</dbReference>
<dbReference type="AlphaFoldDB" id="A0A9D1P4D1"/>
<comment type="caution">
    <text evidence="1">The sequence shown here is derived from an EMBL/GenBank/DDBJ whole genome shotgun (WGS) entry which is preliminary data.</text>
</comment>